<comment type="caution">
    <text evidence="3">The sequence shown here is derived from an EMBL/GenBank/DDBJ whole genome shotgun (WGS) entry which is preliminary data.</text>
</comment>
<dbReference type="EMBL" id="JPRH01000008">
    <property type="protein sequence ID" value="KFF11064.1"/>
    <property type="molecule type" value="Genomic_DNA"/>
</dbReference>
<keyword evidence="2" id="KW-0732">Signal</keyword>
<evidence type="ECO:0000313" key="3">
    <source>
        <dbReference type="EMBL" id="KFF11064.1"/>
    </source>
</evidence>
<dbReference type="OrthoDB" id="770120at2"/>
<dbReference type="Proteomes" id="UP000028705">
    <property type="component" value="Unassembled WGS sequence"/>
</dbReference>
<evidence type="ECO:0000256" key="1">
    <source>
        <dbReference type="SAM" id="MobiDB-lite"/>
    </source>
</evidence>
<evidence type="ECO:0000256" key="2">
    <source>
        <dbReference type="SAM" id="SignalP"/>
    </source>
</evidence>
<dbReference type="RefSeq" id="WP_034713932.1">
    <property type="nucleotide sequence ID" value="NZ_JPRH01000008.1"/>
</dbReference>
<organism evidence="3 4">
    <name type="scientific">Chryseobacterium soli</name>
    <dbReference type="NCBI Taxonomy" id="445961"/>
    <lineage>
        <taxon>Bacteria</taxon>
        <taxon>Pseudomonadati</taxon>
        <taxon>Bacteroidota</taxon>
        <taxon>Flavobacteriia</taxon>
        <taxon>Flavobacteriales</taxon>
        <taxon>Weeksellaceae</taxon>
        <taxon>Chryseobacterium group</taxon>
        <taxon>Chryseobacterium</taxon>
    </lineage>
</organism>
<sequence length="271" mass="31060">MKTTITQLFILLTLSAFLHSCSLGEHYHDGTYQTEMMFMRINYQIDGNEITIDNSLTGVSKLACKQYPDRIEYTEDNGTTRVLTALENGDLKFSEMVVLHKINEPINSTGEDNTENDSKEEVTEQKSATKKLLHFSNNNTSDFKKKAERLYKKHIHQLTKSGETVIDIQHAFSEDLNGDGNKEIIKFYNLAEKNGGCIYEGRGILVYENTETGIIESRYEPDYQFELKEIANGKIFVYKIDFTDDDLPCNPSIYTEGKLNFVNNKLIFEKP</sequence>
<reference evidence="3 4" key="1">
    <citation type="submission" date="2014-07" db="EMBL/GenBank/DDBJ databases">
        <title>Genome of Chryseobacterium soli DSM 19298.</title>
        <authorList>
            <person name="Stropko S.J."/>
            <person name="Pipes S.E."/>
            <person name="Newman J."/>
        </authorList>
    </citation>
    <scope>NUCLEOTIDE SEQUENCE [LARGE SCALE GENOMIC DNA]</scope>
    <source>
        <strain evidence="3 4">DSM 19298</strain>
    </source>
</reference>
<dbReference type="AlphaFoldDB" id="A0A086A300"/>
<keyword evidence="4" id="KW-1185">Reference proteome</keyword>
<feature type="chain" id="PRO_5001802105" description="Lipoprotein" evidence="2">
    <location>
        <begin position="19"/>
        <end position="271"/>
    </location>
</feature>
<evidence type="ECO:0000313" key="4">
    <source>
        <dbReference type="Proteomes" id="UP000028705"/>
    </source>
</evidence>
<feature type="signal peptide" evidence="2">
    <location>
        <begin position="1"/>
        <end position="18"/>
    </location>
</feature>
<dbReference type="eggNOG" id="ENOG5034AP8">
    <property type="taxonomic scope" value="Bacteria"/>
</dbReference>
<evidence type="ECO:0008006" key="5">
    <source>
        <dbReference type="Google" id="ProtNLM"/>
    </source>
</evidence>
<accession>A0A086A300</accession>
<name>A0A086A300_9FLAO</name>
<protein>
    <recommendedName>
        <fullName evidence="5">Lipoprotein</fullName>
    </recommendedName>
</protein>
<feature type="region of interest" description="Disordered" evidence="1">
    <location>
        <begin position="105"/>
        <end position="127"/>
    </location>
</feature>
<gene>
    <name evidence="3" type="ORF">IW15_18075</name>
</gene>
<proteinExistence type="predicted"/>